<evidence type="ECO:0000256" key="1">
    <source>
        <dbReference type="SAM" id="Phobius"/>
    </source>
</evidence>
<feature type="transmembrane region" description="Helical" evidence="1">
    <location>
        <begin position="6"/>
        <end position="26"/>
    </location>
</feature>
<keyword evidence="1" id="KW-0812">Transmembrane</keyword>
<keyword evidence="1" id="KW-1133">Transmembrane helix</keyword>
<evidence type="ECO:0000313" key="2">
    <source>
        <dbReference type="EMBL" id="QBK91886.1"/>
    </source>
</evidence>
<accession>A0A481Z8E4</accession>
<name>A0A481Z8E4_9VIRU</name>
<dbReference type="EMBL" id="MK500566">
    <property type="protein sequence ID" value="QBK91886.1"/>
    <property type="molecule type" value="Genomic_DNA"/>
</dbReference>
<evidence type="ECO:0008006" key="3">
    <source>
        <dbReference type="Google" id="ProtNLM"/>
    </source>
</evidence>
<sequence>MHDAWSYGVAIITIILLFVAAVLIVHQDRQQDNRDRLKRKNKPVLQLPLDFGALGL</sequence>
<organism evidence="2">
    <name type="scientific">Pithovirus LCPAC304</name>
    <dbReference type="NCBI Taxonomy" id="2506594"/>
    <lineage>
        <taxon>Viruses</taxon>
        <taxon>Pithoviruses</taxon>
    </lineage>
</organism>
<proteinExistence type="predicted"/>
<reference evidence="2" key="1">
    <citation type="journal article" date="2019" name="MBio">
        <title>Virus Genomes from Deep Sea Sediments Expand the Ocean Megavirome and Support Independent Origins of Viral Gigantism.</title>
        <authorList>
            <person name="Backstrom D."/>
            <person name="Yutin N."/>
            <person name="Jorgensen S.L."/>
            <person name="Dharamshi J."/>
            <person name="Homa F."/>
            <person name="Zaremba-Niedwiedzka K."/>
            <person name="Spang A."/>
            <person name="Wolf Y.I."/>
            <person name="Koonin E.V."/>
            <person name="Ettema T.J."/>
        </authorList>
    </citation>
    <scope>NUCLEOTIDE SEQUENCE</scope>
</reference>
<protein>
    <recommendedName>
        <fullName evidence="3">Transmembrane protein</fullName>
    </recommendedName>
</protein>
<keyword evidence="1" id="KW-0472">Membrane</keyword>
<gene>
    <name evidence="2" type="ORF">LCPAC304_02270</name>
</gene>